<dbReference type="PROSITE" id="PS51154">
    <property type="entry name" value="MACRO"/>
    <property type="match status" value="2"/>
</dbReference>
<organism evidence="10 11">
    <name type="scientific">Chelydra serpentina</name>
    <name type="common">Snapping turtle</name>
    <name type="synonym">Testudo serpentina</name>
    <dbReference type="NCBI Taxonomy" id="8475"/>
    <lineage>
        <taxon>Eukaryota</taxon>
        <taxon>Metazoa</taxon>
        <taxon>Chordata</taxon>
        <taxon>Craniata</taxon>
        <taxon>Vertebrata</taxon>
        <taxon>Euteleostomi</taxon>
        <taxon>Archelosauria</taxon>
        <taxon>Testudinata</taxon>
        <taxon>Testudines</taxon>
        <taxon>Cryptodira</taxon>
        <taxon>Durocryptodira</taxon>
        <taxon>Americhelydia</taxon>
        <taxon>Chelydroidea</taxon>
        <taxon>Chelydridae</taxon>
        <taxon>Chelydra</taxon>
    </lineage>
</organism>
<comment type="subcellular location">
    <subcellularLocation>
        <location evidence="1">Nucleus</location>
    </subcellularLocation>
</comment>
<dbReference type="SMART" id="SM00506">
    <property type="entry name" value="A1pp"/>
    <property type="match status" value="2"/>
</dbReference>
<feature type="compositionally biased region" description="Basic and acidic residues" evidence="7">
    <location>
        <begin position="487"/>
        <end position="505"/>
    </location>
</feature>
<evidence type="ECO:0000256" key="3">
    <source>
        <dbReference type="ARBA" id="ARBA00022679"/>
    </source>
</evidence>
<dbReference type="GO" id="GO:0003950">
    <property type="term" value="F:NAD+ poly-ADP-ribosyltransferase activity"/>
    <property type="evidence" value="ECO:0007669"/>
    <property type="project" value="InterPro"/>
</dbReference>
<feature type="region of interest" description="Disordered" evidence="7">
    <location>
        <begin position="487"/>
        <end position="507"/>
    </location>
</feature>
<sequence length="871" mass="97220">ASRRPALSPAARRPAPVRPACQTSNPVTPEEDYDSVSSMETEEESLTIPISKDVYEILTRRESCLRDLIEKKFGCISLLKSIRCPLEVYRKSLKEGIEISVWMDDLTRHNADALVNAANEHLQHIGGLALALVKAGGPEIKQESKRYIERHGTLTTGQIAVTSGGRLSCKKIIHTVGPRWSVYESQKCCQTLEAAIINVLHYVNAPENNIKSVAIPAVSSGIFGFPLDLCAQVIVQTIKTFVELAPLFGWVKEIHLVNVAEPTVAAMKMACEKLLGRSDINSLQETLPASANQLPDSITINGLHLHIIRGQIEDQKTAIIVNSVVINDDPSRGNISRAILQKAGSSLQQEFLFELEKLPPSCEKFILTKGYNLACKSVLHVVWSSQSSSDSRKALKTAMSRCLLKIQEHPFPSISFPVIGSGILHLSKDEVADIMIDEILSFAKEHPGRKLDVYFVIHPNNSFVYKAFRTKFDSAKSKLGEDVECNKSDDLGSHSDRQAETENKKTGPAIELIGNRCEALEAAKMWIKNIMQVQESHLIVIENNHIFNLGKKDHAELSRLQRFGVSISEEVVGGKARLEIQGPPGAVIDAVFMIENLLCDVQEYNRAKQEELLLSEGRLETDYPPERLRDKTRGTKMRYQISPVESYCQEFKDRENRFEKAGLRVLKIEKIHNPVLSAAFQRIKKCVEGKTVGKQICHRLYQRVPAQFCSLVCRAGFQRTYSPPSEQNYGAGIYFIRNPRNLVEDTKEKCELDHLICVFEAEVVTGLYTEGKQSYIVPPAVDADGMNVYDSVVDDVHKPETFVIFNSNQAVPHYILTCSQIWAEGSGPYWATRGPVDESSSEPWDLGIPQNRGHRASPRTTSTESILLKPK</sequence>
<dbReference type="CDD" id="cd02907">
    <property type="entry name" value="Macro_Af1521_BAL-like"/>
    <property type="match status" value="1"/>
</dbReference>
<dbReference type="Gene3D" id="3.40.220.10">
    <property type="entry name" value="Leucine Aminopeptidase, subunit E, domain 1"/>
    <property type="match status" value="2"/>
</dbReference>
<protein>
    <submittedName>
        <fullName evidence="10">Poly(ADP-ribose) polymerase family member 9</fullName>
    </submittedName>
</protein>
<feature type="non-terminal residue" evidence="10">
    <location>
        <position position="871"/>
    </location>
</feature>
<feature type="compositionally biased region" description="Acidic residues" evidence="7">
    <location>
        <begin position="29"/>
        <end position="44"/>
    </location>
</feature>
<keyword evidence="4" id="KW-0520">NAD</keyword>
<accession>A0A8T1TA84</accession>
<evidence type="ECO:0000256" key="1">
    <source>
        <dbReference type="ARBA" id="ARBA00004123"/>
    </source>
</evidence>
<evidence type="ECO:0000256" key="6">
    <source>
        <dbReference type="ARBA" id="ARBA00024347"/>
    </source>
</evidence>
<dbReference type="Gene3D" id="3.90.228.10">
    <property type="match status" value="1"/>
</dbReference>
<feature type="domain" description="Macro" evidence="9">
    <location>
        <begin position="86"/>
        <end position="275"/>
    </location>
</feature>
<proteinExistence type="inferred from homology"/>
<dbReference type="GO" id="GO:0070212">
    <property type="term" value="P:protein poly-ADP-ribosylation"/>
    <property type="evidence" value="ECO:0007669"/>
    <property type="project" value="TreeGrafter"/>
</dbReference>
<dbReference type="PANTHER" id="PTHR14453:SF70">
    <property type="entry name" value="PROTEIN MONO-ADP-RIBOSYLTRANSFERASE PARP9"/>
    <property type="match status" value="1"/>
</dbReference>
<dbReference type="GO" id="GO:0005737">
    <property type="term" value="C:cytoplasm"/>
    <property type="evidence" value="ECO:0007669"/>
    <property type="project" value="TreeGrafter"/>
</dbReference>
<dbReference type="GO" id="GO:0010629">
    <property type="term" value="P:negative regulation of gene expression"/>
    <property type="evidence" value="ECO:0007669"/>
    <property type="project" value="TreeGrafter"/>
</dbReference>
<dbReference type="InterPro" id="IPR043472">
    <property type="entry name" value="Macro_dom-like"/>
</dbReference>
<feature type="region of interest" description="Disordered" evidence="7">
    <location>
        <begin position="833"/>
        <end position="871"/>
    </location>
</feature>
<keyword evidence="3" id="KW-0808">Transferase</keyword>
<dbReference type="GO" id="GO:1990404">
    <property type="term" value="F:NAD+-protein mono-ADP-ribosyltransferase activity"/>
    <property type="evidence" value="ECO:0007669"/>
    <property type="project" value="TreeGrafter"/>
</dbReference>
<keyword evidence="11" id="KW-1185">Reference proteome</keyword>
<evidence type="ECO:0000256" key="4">
    <source>
        <dbReference type="ARBA" id="ARBA00023027"/>
    </source>
</evidence>
<gene>
    <name evidence="10" type="primary">PARP9</name>
    <name evidence="10" type="ORF">G0U57_008267</name>
</gene>
<name>A0A8T1TA84_CHESE</name>
<dbReference type="GO" id="GO:0044389">
    <property type="term" value="F:ubiquitin-like protein ligase binding"/>
    <property type="evidence" value="ECO:0007669"/>
    <property type="project" value="TreeGrafter"/>
</dbReference>
<dbReference type="InterPro" id="IPR052056">
    <property type="entry name" value="Mono-ARTD/PARP"/>
</dbReference>
<evidence type="ECO:0000256" key="5">
    <source>
        <dbReference type="ARBA" id="ARBA00023242"/>
    </source>
</evidence>
<dbReference type="Proteomes" id="UP000765507">
    <property type="component" value="Unassembled WGS sequence"/>
</dbReference>
<dbReference type="GO" id="GO:0060335">
    <property type="term" value="P:positive regulation of type II interferon-mediated signaling pathway"/>
    <property type="evidence" value="ECO:0007669"/>
    <property type="project" value="TreeGrafter"/>
</dbReference>
<dbReference type="SUPFAM" id="SSF56399">
    <property type="entry name" value="ADP-ribosylation"/>
    <property type="match status" value="1"/>
</dbReference>
<dbReference type="InterPro" id="IPR002589">
    <property type="entry name" value="Macro_dom"/>
</dbReference>
<feature type="domain" description="Macro" evidence="9">
    <location>
        <begin position="292"/>
        <end position="472"/>
    </location>
</feature>
<feature type="compositionally biased region" description="Low complexity" evidence="7">
    <location>
        <begin position="1"/>
        <end position="20"/>
    </location>
</feature>
<keyword evidence="5" id="KW-0539">Nucleus</keyword>
<evidence type="ECO:0000259" key="8">
    <source>
        <dbReference type="PROSITE" id="PS51059"/>
    </source>
</evidence>
<dbReference type="SUPFAM" id="SSF52949">
    <property type="entry name" value="Macro domain-like"/>
    <property type="match status" value="2"/>
</dbReference>
<keyword evidence="2" id="KW-0328">Glycosyltransferase</keyword>
<feature type="domain" description="PARP catalytic" evidence="8">
    <location>
        <begin position="626"/>
        <end position="827"/>
    </location>
</feature>
<dbReference type="InterPro" id="IPR012317">
    <property type="entry name" value="Poly(ADP-ribose)pol_cat_dom"/>
</dbReference>
<evidence type="ECO:0000313" key="11">
    <source>
        <dbReference type="Proteomes" id="UP000765507"/>
    </source>
</evidence>
<dbReference type="GO" id="GO:0003714">
    <property type="term" value="F:transcription corepressor activity"/>
    <property type="evidence" value="ECO:0007669"/>
    <property type="project" value="TreeGrafter"/>
</dbReference>
<dbReference type="AlphaFoldDB" id="A0A8T1TA84"/>
<dbReference type="GO" id="GO:0005634">
    <property type="term" value="C:nucleus"/>
    <property type="evidence" value="ECO:0007669"/>
    <property type="project" value="UniProtKB-SubCell"/>
</dbReference>
<reference evidence="10 11" key="1">
    <citation type="journal article" date="2020" name="G3 (Bethesda)">
        <title>Draft Genome of the Common Snapping Turtle, Chelydra serpentina, a Model for Phenotypic Plasticity in Reptiles.</title>
        <authorList>
            <person name="Das D."/>
            <person name="Singh S.K."/>
            <person name="Bierstedt J."/>
            <person name="Erickson A."/>
            <person name="Galli G.L.J."/>
            <person name="Crossley D.A. 2nd"/>
            <person name="Rhen T."/>
        </authorList>
    </citation>
    <scope>NUCLEOTIDE SEQUENCE [LARGE SCALE GENOMIC DNA]</scope>
    <source>
        <strain evidence="10">KW</strain>
    </source>
</reference>
<feature type="region of interest" description="Disordered" evidence="7">
    <location>
        <begin position="1"/>
        <end position="44"/>
    </location>
</feature>
<evidence type="ECO:0000259" key="9">
    <source>
        <dbReference type="PROSITE" id="PS51154"/>
    </source>
</evidence>
<evidence type="ECO:0000313" key="10">
    <source>
        <dbReference type="EMBL" id="KAG6937857.1"/>
    </source>
</evidence>
<evidence type="ECO:0000256" key="2">
    <source>
        <dbReference type="ARBA" id="ARBA00022676"/>
    </source>
</evidence>
<dbReference type="PROSITE" id="PS51059">
    <property type="entry name" value="PARP_CATALYTIC"/>
    <property type="match status" value="1"/>
</dbReference>
<dbReference type="PANTHER" id="PTHR14453">
    <property type="entry name" value="PARP/ZINC FINGER CCCH TYPE DOMAIN CONTAINING PROTEIN"/>
    <property type="match status" value="1"/>
</dbReference>
<comment type="caution">
    <text evidence="10">The sequence shown here is derived from an EMBL/GenBank/DDBJ whole genome shotgun (WGS) entry which is preliminary data.</text>
</comment>
<comment type="similarity">
    <text evidence="6">Belongs to the ARTD/PARP family.</text>
</comment>
<evidence type="ECO:0000256" key="7">
    <source>
        <dbReference type="SAM" id="MobiDB-lite"/>
    </source>
</evidence>
<dbReference type="EMBL" id="JAHGAV010000021">
    <property type="protein sequence ID" value="KAG6937857.1"/>
    <property type="molecule type" value="Genomic_DNA"/>
</dbReference>
<dbReference type="OrthoDB" id="6133115at2759"/>
<dbReference type="Pfam" id="PF01661">
    <property type="entry name" value="Macro"/>
    <property type="match status" value="2"/>
</dbReference>